<dbReference type="Gene3D" id="3.40.47.10">
    <property type="match status" value="2"/>
</dbReference>
<feature type="active site" description="Acyl-thioester intermediate" evidence="3">
    <location>
        <position position="111"/>
    </location>
</feature>
<gene>
    <name evidence="7" type="ORF">FD03_GL001580</name>
</gene>
<comment type="similarity">
    <text evidence="1">Belongs to the thiolase-like superfamily. HMG-CoA synthase family.</text>
</comment>
<dbReference type="OrthoDB" id="9769523at2"/>
<evidence type="ECO:0000256" key="3">
    <source>
        <dbReference type="PIRSR" id="PIRSR611554-1"/>
    </source>
</evidence>
<evidence type="ECO:0000259" key="5">
    <source>
        <dbReference type="Pfam" id="PF01154"/>
    </source>
</evidence>
<dbReference type="STRING" id="1423775.FD03_GL001580"/>
<dbReference type="Pfam" id="PF08540">
    <property type="entry name" value="HMG_CoA_synt_C"/>
    <property type="match status" value="1"/>
</dbReference>
<feature type="active site" description="Proton donor/acceptor" evidence="3">
    <location>
        <position position="233"/>
    </location>
</feature>
<dbReference type="AlphaFoldDB" id="A0A0R1K6E8"/>
<feature type="binding site" evidence="4">
    <location>
        <position position="143"/>
    </location>
    <ligand>
        <name>(3S)-3-hydroxy-3-methylglutaryl-CoA</name>
        <dbReference type="ChEBI" id="CHEBI:43074"/>
    </ligand>
</feature>
<feature type="binding site" evidence="4">
    <location>
        <position position="242"/>
    </location>
    <ligand>
        <name>(3S)-3-hydroxy-3-methylglutaryl-CoA</name>
        <dbReference type="ChEBI" id="CHEBI:43074"/>
    </ligand>
</feature>
<evidence type="ECO:0000256" key="2">
    <source>
        <dbReference type="ARBA" id="ARBA00022679"/>
    </source>
</evidence>
<proteinExistence type="inferred from homology"/>
<keyword evidence="8" id="KW-1185">Reference proteome</keyword>
<dbReference type="SUPFAM" id="SSF53901">
    <property type="entry name" value="Thiolase-like"/>
    <property type="match status" value="2"/>
</dbReference>
<dbReference type="EMBL" id="AZDZ01000019">
    <property type="protein sequence ID" value="KRK79215.1"/>
    <property type="molecule type" value="Genomic_DNA"/>
</dbReference>
<dbReference type="CDD" id="cd00827">
    <property type="entry name" value="init_cond_enzymes"/>
    <property type="match status" value="1"/>
</dbReference>
<dbReference type="Pfam" id="PF01154">
    <property type="entry name" value="HMG_CoA_synt_N"/>
    <property type="match status" value="1"/>
</dbReference>
<dbReference type="InterPro" id="IPR011554">
    <property type="entry name" value="HMG_CoA_synthase_prok"/>
</dbReference>
<dbReference type="GO" id="GO:0004421">
    <property type="term" value="F:hydroxymethylglutaryl-CoA synthase activity"/>
    <property type="evidence" value="ECO:0007669"/>
    <property type="project" value="InterPro"/>
</dbReference>
<dbReference type="eggNOG" id="COG3425">
    <property type="taxonomic scope" value="Bacteria"/>
</dbReference>
<accession>A0A0R1K6E8</accession>
<feature type="binding site" evidence="4">
    <location>
        <position position="275"/>
    </location>
    <ligand>
        <name>(3S)-3-hydroxy-3-methylglutaryl-CoA</name>
        <dbReference type="ChEBI" id="CHEBI:43074"/>
    </ligand>
</feature>
<name>A0A0R1K6E8_9LACO</name>
<dbReference type="NCBIfam" id="TIGR01835">
    <property type="entry name" value="HMG-CoA-S_prok"/>
    <property type="match status" value="1"/>
</dbReference>
<dbReference type="RefSeq" id="WP_056979825.1">
    <property type="nucleotide sequence ID" value="NZ_AZDZ01000019.1"/>
</dbReference>
<evidence type="ECO:0000256" key="4">
    <source>
        <dbReference type="PIRSR" id="PIRSR611554-2"/>
    </source>
</evidence>
<dbReference type="PANTHER" id="PTHR43323:SF2">
    <property type="entry name" value="HYDROXYMETHYLGLUTARYL-COA SYNTHASE"/>
    <property type="match status" value="1"/>
</dbReference>
<reference evidence="7 8" key="1">
    <citation type="journal article" date="2015" name="Genome Announc.">
        <title>Expanding the biotechnology potential of lactobacilli through comparative genomics of 213 strains and associated genera.</title>
        <authorList>
            <person name="Sun Z."/>
            <person name="Harris H.M."/>
            <person name="McCann A."/>
            <person name="Guo C."/>
            <person name="Argimon S."/>
            <person name="Zhang W."/>
            <person name="Yang X."/>
            <person name="Jeffery I.B."/>
            <person name="Cooney J.C."/>
            <person name="Kagawa T.F."/>
            <person name="Liu W."/>
            <person name="Song Y."/>
            <person name="Salvetti E."/>
            <person name="Wrobel A."/>
            <person name="Rasinkangas P."/>
            <person name="Parkhill J."/>
            <person name="Rea M.C."/>
            <person name="O'Sullivan O."/>
            <person name="Ritari J."/>
            <person name="Douillard F.P."/>
            <person name="Paul Ross R."/>
            <person name="Yang R."/>
            <person name="Briner A.E."/>
            <person name="Felis G.E."/>
            <person name="de Vos W.M."/>
            <person name="Barrangou R."/>
            <person name="Klaenhammer T.R."/>
            <person name="Caufield P.W."/>
            <person name="Cui Y."/>
            <person name="Zhang H."/>
            <person name="O'Toole P.W."/>
        </authorList>
    </citation>
    <scope>NUCLEOTIDE SEQUENCE [LARGE SCALE GENOMIC DNA]</scope>
    <source>
        <strain evidence="7 8">DSM 19682</strain>
    </source>
</reference>
<feature type="domain" description="Hydroxymethylglutaryl-coenzyme A synthase N-terminal" evidence="5">
    <location>
        <begin position="2"/>
        <end position="164"/>
    </location>
</feature>
<feature type="domain" description="Hydroxymethylglutaryl-coenzyme A synthase C-terminal" evidence="6">
    <location>
        <begin position="259"/>
        <end position="350"/>
    </location>
</feature>
<dbReference type="PATRIC" id="fig|1423775.4.peg.1611"/>
<feature type="active site" description="Proton donor/acceptor" evidence="3">
    <location>
        <position position="79"/>
    </location>
</feature>
<evidence type="ECO:0000313" key="8">
    <source>
        <dbReference type="Proteomes" id="UP000051248"/>
    </source>
</evidence>
<dbReference type="PANTHER" id="PTHR43323">
    <property type="entry name" value="3-HYDROXY-3-METHYLGLUTARYL COENZYME A SYNTHASE"/>
    <property type="match status" value="1"/>
</dbReference>
<evidence type="ECO:0000259" key="6">
    <source>
        <dbReference type="Pfam" id="PF08540"/>
    </source>
</evidence>
<feature type="binding site" evidence="4">
    <location>
        <position position="29"/>
    </location>
    <ligand>
        <name>(3S)-3-hydroxy-3-methylglutaryl-CoA</name>
        <dbReference type="ChEBI" id="CHEBI:43074"/>
    </ligand>
</feature>
<dbReference type="InterPro" id="IPR013528">
    <property type="entry name" value="HMG_CoA_synth_N"/>
</dbReference>
<keyword evidence="2" id="KW-0808">Transferase</keyword>
<evidence type="ECO:0000313" key="7">
    <source>
        <dbReference type="EMBL" id="KRK79215.1"/>
    </source>
</evidence>
<protein>
    <submittedName>
        <fullName evidence="7">Hydroxymethylglutaryl-CoA synthase</fullName>
    </submittedName>
</protein>
<sequence length="385" mass="43340">MDVGIDRLGFYTPKKYIDIVELAEARDVDPNKFTIGIGQSKQAVPDVYQDAVTMAAEAADKVLDDDNRNDIGLVIVGTESSVDESKATSAFLMDLLDLPEDVRAFEIKEACYGATAGLQMAYNFVAMNPDKKALVIASDIARYGIKTPGEVTQGAGAVSMIVSQNPHILKLDNKSVYMSRNVGDFWRPTFSKTAFARGKYSNEIYVEFFTTLWKRFQEKYDMTAEDFDTMLFHIPYTKMGMKALRTLDGQIPAAHYDKLVEHYQKSIEFSRNVGNLYTGSLYLGLISYLVNGNVQPDEKLMLFSYGSGAVGEIYSAEVVAGFDKYLDSEFIKEELNNRQKISVPDYETIFSEELENAGITKLEDVHDKFYLSEIKESERLYKKVN</sequence>
<dbReference type="InterPro" id="IPR013746">
    <property type="entry name" value="HMG_CoA_synt_C_dom"/>
</dbReference>
<organism evidence="7 8">
    <name type="scientific">Companilactobacillus nodensis DSM 19682 = JCM 14932 = NBRC 107160</name>
    <dbReference type="NCBI Taxonomy" id="1423775"/>
    <lineage>
        <taxon>Bacteria</taxon>
        <taxon>Bacillati</taxon>
        <taxon>Bacillota</taxon>
        <taxon>Bacilli</taxon>
        <taxon>Lactobacillales</taxon>
        <taxon>Lactobacillaceae</taxon>
        <taxon>Companilactobacillus</taxon>
    </lineage>
</organism>
<dbReference type="Proteomes" id="UP000051248">
    <property type="component" value="Unassembled WGS sequence"/>
</dbReference>
<dbReference type="InterPro" id="IPR016039">
    <property type="entry name" value="Thiolase-like"/>
</dbReference>
<dbReference type="GO" id="GO:0006084">
    <property type="term" value="P:acetyl-CoA metabolic process"/>
    <property type="evidence" value="ECO:0007669"/>
    <property type="project" value="InterPro"/>
</dbReference>
<evidence type="ECO:0000256" key="1">
    <source>
        <dbReference type="ARBA" id="ARBA00007061"/>
    </source>
</evidence>
<comment type="caution">
    <text evidence="7">The sequence shown here is derived from an EMBL/GenBank/DDBJ whole genome shotgun (WGS) entry which is preliminary data.</text>
</comment>